<evidence type="ECO:0000256" key="6">
    <source>
        <dbReference type="ARBA" id="ARBA00023136"/>
    </source>
</evidence>
<gene>
    <name evidence="10" type="ORF">A2U01_0006194</name>
</gene>
<keyword evidence="10" id="KW-0808">Transferase</keyword>
<dbReference type="PANTHER" id="PTHR46204:SF15">
    <property type="entry name" value="LYSM DOMAIN RECEPTOR-LIKE KINASE 3"/>
    <property type="match status" value="1"/>
</dbReference>
<evidence type="ECO:0000256" key="9">
    <source>
        <dbReference type="SAM" id="Phobius"/>
    </source>
</evidence>
<evidence type="ECO:0000256" key="8">
    <source>
        <dbReference type="SAM" id="MobiDB-lite"/>
    </source>
</evidence>
<comment type="subcellular location">
    <subcellularLocation>
        <location evidence="1">Cell membrane</location>
        <topology evidence="1">Single-pass membrane protein</topology>
    </subcellularLocation>
</comment>
<evidence type="ECO:0000313" key="10">
    <source>
        <dbReference type="EMBL" id="MCH85350.1"/>
    </source>
</evidence>
<keyword evidence="2" id="KW-1003">Cell membrane</keyword>
<dbReference type="GO" id="GO:0005886">
    <property type="term" value="C:plasma membrane"/>
    <property type="evidence" value="ECO:0007669"/>
    <property type="project" value="UniProtKB-SubCell"/>
</dbReference>
<dbReference type="EMBL" id="LXQA010008331">
    <property type="protein sequence ID" value="MCH85350.1"/>
    <property type="molecule type" value="Genomic_DNA"/>
</dbReference>
<keyword evidence="10" id="KW-0418">Kinase</keyword>
<reference evidence="10 11" key="1">
    <citation type="journal article" date="2018" name="Front. Plant Sci.">
        <title>Red Clover (Trifolium pratense) and Zigzag Clover (T. medium) - A Picture of Genomic Similarities and Differences.</title>
        <authorList>
            <person name="Dluhosova J."/>
            <person name="Istvanek J."/>
            <person name="Nedelnik J."/>
            <person name="Repkova J."/>
        </authorList>
    </citation>
    <scope>NUCLEOTIDE SEQUENCE [LARGE SCALE GENOMIC DNA]</scope>
    <source>
        <strain evidence="11">cv. 10/8</strain>
        <tissue evidence="10">Leaf</tissue>
    </source>
</reference>
<evidence type="ECO:0000256" key="7">
    <source>
        <dbReference type="ARBA" id="ARBA00023157"/>
    </source>
</evidence>
<dbReference type="Proteomes" id="UP000265520">
    <property type="component" value="Unassembled WGS sequence"/>
</dbReference>
<feature type="non-terminal residue" evidence="10">
    <location>
        <position position="131"/>
    </location>
</feature>
<sequence>MEIMFPCILGRTGLAKGAAIGITIAGIFGLLLIVICIYVKYFQKKEEEKVKLPQTSIALSTQDASGSEEYETSGSSVPGTGSTAGLTGIMVAKSTEFSYQELAKATNNFSLDHKIGQGGFGAVYYAELRGE</sequence>
<dbReference type="GO" id="GO:0045087">
    <property type="term" value="P:innate immune response"/>
    <property type="evidence" value="ECO:0007669"/>
    <property type="project" value="InterPro"/>
</dbReference>
<evidence type="ECO:0000256" key="3">
    <source>
        <dbReference type="ARBA" id="ARBA00022692"/>
    </source>
</evidence>
<feature type="region of interest" description="Disordered" evidence="8">
    <location>
        <begin position="60"/>
        <end position="83"/>
    </location>
</feature>
<evidence type="ECO:0000256" key="2">
    <source>
        <dbReference type="ARBA" id="ARBA00022475"/>
    </source>
</evidence>
<keyword evidence="5 9" id="KW-1133">Transmembrane helix</keyword>
<keyword evidence="10" id="KW-0675">Receptor</keyword>
<evidence type="ECO:0000256" key="4">
    <source>
        <dbReference type="ARBA" id="ARBA00022729"/>
    </source>
</evidence>
<organism evidence="10 11">
    <name type="scientific">Trifolium medium</name>
    <dbReference type="NCBI Taxonomy" id="97028"/>
    <lineage>
        <taxon>Eukaryota</taxon>
        <taxon>Viridiplantae</taxon>
        <taxon>Streptophyta</taxon>
        <taxon>Embryophyta</taxon>
        <taxon>Tracheophyta</taxon>
        <taxon>Spermatophyta</taxon>
        <taxon>Magnoliopsida</taxon>
        <taxon>eudicotyledons</taxon>
        <taxon>Gunneridae</taxon>
        <taxon>Pentapetalae</taxon>
        <taxon>rosids</taxon>
        <taxon>fabids</taxon>
        <taxon>Fabales</taxon>
        <taxon>Fabaceae</taxon>
        <taxon>Papilionoideae</taxon>
        <taxon>50 kb inversion clade</taxon>
        <taxon>NPAAA clade</taxon>
        <taxon>Hologalegina</taxon>
        <taxon>IRL clade</taxon>
        <taxon>Trifolieae</taxon>
        <taxon>Trifolium</taxon>
    </lineage>
</organism>
<dbReference type="SUPFAM" id="SSF56112">
    <property type="entry name" value="Protein kinase-like (PK-like)"/>
    <property type="match status" value="1"/>
</dbReference>
<proteinExistence type="predicted"/>
<keyword evidence="11" id="KW-1185">Reference proteome</keyword>
<dbReference type="PANTHER" id="PTHR46204">
    <property type="entry name" value="CHITIN ELICITOR RECEPTOR KINASE 1-RELATED"/>
    <property type="match status" value="1"/>
</dbReference>
<evidence type="ECO:0000256" key="5">
    <source>
        <dbReference type="ARBA" id="ARBA00022989"/>
    </source>
</evidence>
<keyword evidence="3 9" id="KW-0812">Transmembrane</keyword>
<feature type="compositionally biased region" description="Low complexity" evidence="8">
    <location>
        <begin position="72"/>
        <end position="83"/>
    </location>
</feature>
<evidence type="ECO:0000256" key="1">
    <source>
        <dbReference type="ARBA" id="ARBA00004162"/>
    </source>
</evidence>
<dbReference type="GO" id="GO:0019199">
    <property type="term" value="F:transmembrane receptor protein kinase activity"/>
    <property type="evidence" value="ECO:0007669"/>
    <property type="project" value="InterPro"/>
</dbReference>
<feature type="transmembrane region" description="Helical" evidence="9">
    <location>
        <begin position="18"/>
        <end position="39"/>
    </location>
</feature>
<evidence type="ECO:0000313" key="11">
    <source>
        <dbReference type="Proteomes" id="UP000265520"/>
    </source>
</evidence>
<dbReference type="InterPro" id="IPR011009">
    <property type="entry name" value="Kinase-like_dom_sf"/>
</dbReference>
<comment type="caution">
    <text evidence="10">The sequence shown here is derived from an EMBL/GenBank/DDBJ whole genome shotgun (WGS) entry which is preliminary data.</text>
</comment>
<keyword evidence="4" id="KW-0732">Signal</keyword>
<dbReference type="Gene3D" id="3.30.200.20">
    <property type="entry name" value="Phosphorylase Kinase, domain 1"/>
    <property type="match status" value="1"/>
</dbReference>
<accession>A0A392MCY7</accession>
<keyword evidence="7" id="KW-1015">Disulfide bond</keyword>
<name>A0A392MCY7_9FABA</name>
<keyword evidence="6 9" id="KW-0472">Membrane</keyword>
<dbReference type="InterPro" id="IPR044812">
    <property type="entry name" value="CERK1/LYK3-like"/>
</dbReference>
<protein>
    <submittedName>
        <fullName evidence="10">LysM receptor kinase K1B</fullName>
    </submittedName>
</protein>
<dbReference type="AlphaFoldDB" id="A0A392MCY7"/>